<dbReference type="Gene3D" id="1.10.260.40">
    <property type="entry name" value="lambda repressor-like DNA-binding domains"/>
    <property type="match status" value="1"/>
</dbReference>
<dbReference type="PROSITE" id="PS50943">
    <property type="entry name" value="HTH_CROC1"/>
    <property type="match status" value="1"/>
</dbReference>
<keyword evidence="1" id="KW-0238">DNA-binding</keyword>
<proteinExistence type="predicted"/>
<organism evidence="3">
    <name type="scientific">Telmatobacter sp. DSM 110680</name>
    <dbReference type="NCBI Taxonomy" id="3036704"/>
    <lineage>
        <taxon>Bacteria</taxon>
        <taxon>Pseudomonadati</taxon>
        <taxon>Acidobacteriota</taxon>
        <taxon>Terriglobia</taxon>
        <taxon>Terriglobales</taxon>
        <taxon>Acidobacteriaceae</taxon>
        <taxon>Telmatobacter</taxon>
    </lineage>
</organism>
<dbReference type="EMBL" id="CP121196">
    <property type="protein sequence ID" value="XBH17488.1"/>
    <property type="molecule type" value="Genomic_DNA"/>
</dbReference>
<dbReference type="GO" id="GO:0003677">
    <property type="term" value="F:DNA binding"/>
    <property type="evidence" value="ECO:0007669"/>
    <property type="project" value="UniProtKB-KW"/>
</dbReference>
<gene>
    <name evidence="3" type="ORF">P8935_23350</name>
</gene>
<accession>A0AAU7DK75</accession>
<dbReference type="PANTHER" id="PTHR46797:SF1">
    <property type="entry name" value="METHYLPHOSPHONATE SYNTHASE"/>
    <property type="match status" value="1"/>
</dbReference>
<reference evidence="3" key="1">
    <citation type="submission" date="2023-03" db="EMBL/GenBank/DDBJ databases">
        <title>Edaphobacter sp.</title>
        <authorList>
            <person name="Huber K.J."/>
            <person name="Papendorf J."/>
            <person name="Pilke C."/>
            <person name="Bunk B."/>
            <person name="Sproeer C."/>
            <person name="Pester M."/>
        </authorList>
    </citation>
    <scope>NUCLEOTIDE SEQUENCE</scope>
    <source>
        <strain evidence="3">DSM 110680</strain>
    </source>
</reference>
<dbReference type="SUPFAM" id="SSF47413">
    <property type="entry name" value="lambda repressor-like DNA-binding domains"/>
    <property type="match status" value="1"/>
</dbReference>
<dbReference type="Pfam" id="PF01381">
    <property type="entry name" value="HTH_3"/>
    <property type="match status" value="1"/>
</dbReference>
<evidence type="ECO:0000313" key="3">
    <source>
        <dbReference type="EMBL" id="XBH17488.1"/>
    </source>
</evidence>
<dbReference type="GO" id="GO:0005829">
    <property type="term" value="C:cytosol"/>
    <property type="evidence" value="ECO:0007669"/>
    <property type="project" value="TreeGrafter"/>
</dbReference>
<feature type="domain" description="HTH cro/C1-type" evidence="2">
    <location>
        <begin position="70"/>
        <end position="124"/>
    </location>
</feature>
<dbReference type="InterPro" id="IPR010982">
    <property type="entry name" value="Lambda_DNA-bd_dom_sf"/>
</dbReference>
<dbReference type="CDD" id="cd00093">
    <property type="entry name" value="HTH_XRE"/>
    <property type="match status" value="1"/>
</dbReference>
<evidence type="ECO:0000259" key="2">
    <source>
        <dbReference type="PROSITE" id="PS50943"/>
    </source>
</evidence>
<dbReference type="PANTHER" id="PTHR46797">
    <property type="entry name" value="HTH-TYPE TRANSCRIPTIONAL REGULATOR"/>
    <property type="match status" value="1"/>
</dbReference>
<dbReference type="InterPro" id="IPR001387">
    <property type="entry name" value="Cro/C1-type_HTH"/>
</dbReference>
<protein>
    <submittedName>
        <fullName evidence="3">Helix-turn-helix transcriptional regulator</fullName>
    </submittedName>
</protein>
<dbReference type="RefSeq" id="WP_348262713.1">
    <property type="nucleotide sequence ID" value="NZ_CP121196.1"/>
</dbReference>
<dbReference type="AlphaFoldDB" id="A0AAU7DK75"/>
<dbReference type="InterPro" id="IPR050807">
    <property type="entry name" value="TransReg_Diox_bact_type"/>
</dbReference>
<name>A0AAU7DK75_9BACT</name>
<evidence type="ECO:0000256" key="1">
    <source>
        <dbReference type="ARBA" id="ARBA00023125"/>
    </source>
</evidence>
<dbReference type="SMART" id="SM00530">
    <property type="entry name" value="HTH_XRE"/>
    <property type="match status" value="1"/>
</dbReference>
<dbReference type="GO" id="GO:0003700">
    <property type="term" value="F:DNA-binding transcription factor activity"/>
    <property type="evidence" value="ECO:0007669"/>
    <property type="project" value="TreeGrafter"/>
</dbReference>
<sequence>MATTLISVETREVVRCDYCSLVQYRTSNSMCRKCRRPLDIEEPAPLAPQLVSMPTVAASAEAGLQVAAQVREIRRARHLSQRQLASRMQVPRTYISKIENGKAIPTLGSLERLADALEVDMRQLVRDSRSRRDEEVSAILSDPFLAEIAAMLPHLDSLHRTLLYGSVRDMAAGRRRTA</sequence>